<sequence length="270" mass="29062">MRITVCQLDNRPGHRDDALAALADHVAGAGSELVVLPELPFSDWLAADAAVDPARWQSSVEEHDAAVERLGRLGAAAVIASRPIVGSTGSRRNQAFVWTPAAGATGIREKHYLPDEPGFWEATWYDPGDLSFDLCHAGEARAGVQLCTELWFLEWARHYGREGAEVLCLPRATPYESLDKWLAGGRTAAVCSGAYSVSSNQWSPGGSGLDCGGLGWVIDPDGTVLATTGPDEPFVTVDADLTVARTAKTTYPRYVREQPERGSAEEPFRP</sequence>
<comment type="caution">
    <text evidence="3">The sequence shown here is derived from an EMBL/GenBank/DDBJ whole genome shotgun (WGS) entry which is preliminary data.</text>
</comment>
<dbReference type="InterPro" id="IPR003010">
    <property type="entry name" value="C-N_Hydrolase"/>
</dbReference>
<evidence type="ECO:0000256" key="1">
    <source>
        <dbReference type="ARBA" id="ARBA00022801"/>
    </source>
</evidence>
<dbReference type="GO" id="GO:0033388">
    <property type="term" value="P:putrescine biosynthetic process from arginine"/>
    <property type="evidence" value="ECO:0007669"/>
    <property type="project" value="TreeGrafter"/>
</dbReference>
<reference evidence="3 4" key="1">
    <citation type="submission" date="2018-03" db="EMBL/GenBank/DDBJ databases">
        <title>Genomic Encyclopedia of Archaeal and Bacterial Type Strains, Phase II (KMG-II): from individual species to whole genera.</title>
        <authorList>
            <person name="Goeker M."/>
        </authorList>
    </citation>
    <scope>NUCLEOTIDE SEQUENCE [LARGE SCALE GENOMIC DNA]</scope>
    <source>
        <strain evidence="3 4">DSM 45348</strain>
    </source>
</reference>
<organism evidence="3 4">
    <name type="scientific">Pseudosporangium ferrugineum</name>
    <dbReference type="NCBI Taxonomy" id="439699"/>
    <lineage>
        <taxon>Bacteria</taxon>
        <taxon>Bacillati</taxon>
        <taxon>Actinomycetota</taxon>
        <taxon>Actinomycetes</taxon>
        <taxon>Micromonosporales</taxon>
        <taxon>Micromonosporaceae</taxon>
        <taxon>Pseudosporangium</taxon>
    </lineage>
</organism>
<dbReference type="Gene3D" id="3.60.110.10">
    <property type="entry name" value="Carbon-nitrogen hydrolase"/>
    <property type="match status" value="1"/>
</dbReference>
<dbReference type="OrthoDB" id="9811121at2"/>
<dbReference type="InterPro" id="IPR050345">
    <property type="entry name" value="Aliph_Amidase/BUP"/>
</dbReference>
<dbReference type="InterPro" id="IPR036526">
    <property type="entry name" value="C-N_Hydrolase_sf"/>
</dbReference>
<dbReference type="AlphaFoldDB" id="A0A2T0RHC3"/>
<keyword evidence="1" id="KW-0378">Hydrolase</keyword>
<dbReference type="RefSeq" id="WP_106130531.1">
    <property type="nucleotide sequence ID" value="NZ_PVZG01000023.1"/>
</dbReference>
<proteinExistence type="predicted"/>
<keyword evidence="4" id="KW-1185">Reference proteome</keyword>
<dbReference type="Proteomes" id="UP000239209">
    <property type="component" value="Unassembled WGS sequence"/>
</dbReference>
<dbReference type="Pfam" id="PF00795">
    <property type="entry name" value="CN_hydrolase"/>
    <property type="match status" value="1"/>
</dbReference>
<dbReference type="PANTHER" id="PTHR43674">
    <property type="entry name" value="NITRILASE C965.09-RELATED"/>
    <property type="match status" value="1"/>
</dbReference>
<accession>A0A2T0RHC3</accession>
<dbReference type="SUPFAM" id="SSF56317">
    <property type="entry name" value="Carbon-nitrogen hydrolase"/>
    <property type="match status" value="1"/>
</dbReference>
<evidence type="ECO:0000259" key="2">
    <source>
        <dbReference type="PROSITE" id="PS50263"/>
    </source>
</evidence>
<dbReference type="EMBL" id="PVZG01000023">
    <property type="protein sequence ID" value="PRY20568.1"/>
    <property type="molecule type" value="Genomic_DNA"/>
</dbReference>
<dbReference type="PANTHER" id="PTHR43674:SF2">
    <property type="entry name" value="BETA-UREIDOPROPIONASE"/>
    <property type="match status" value="1"/>
</dbReference>
<dbReference type="CDD" id="cd07197">
    <property type="entry name" value="nitrilase"/>
    <property type="match status" value="1"/>
</dbReference>
<feature type="domain" description="CN hydrolase" evidence="2">
    <location>
        <begin position="1"/>
        <end position="241"/>
    </location>
</feature>
<dbReference type="PROSITE" id="PS50263">
    <property type="entry name" value="CN_HYDROLASE"/>
    <property type="match status" value="1"/>
</dbReference>
<dbReference type="GO" id="GO:0050126">
    <property type="term" value="F:N-carbamoylputrescine amidase activity"/>
    <property type="evidence" value="ECO:0007669"/>
    <property type="project" value="TreeGrafter"/>
</dbReference>
<name>A0A2T0RHC3_9ACTN</name>
<gene>
    <name evidence="3" type="ORF">CLV70_12336</name>
</gene>
<evidence type="ECO:0000313" key="3">
    <source>
        <dbReference type="EMBL" id="PRY20568.1"/>
    </source>
</evidence>
<evidence type="ECO:0000313" key="4">
    <source>
        <dbReference type="Proteomes" id="UP000239209"/>
    </source>
</evidence>
<protein>
    <submittedName>
        <fullName evidence="3">N-carbamoylputrescine amidase</fullName>
    </submittedName>
</protein>